<dbReference type="Pfam" id="PF02518">
    <property type="entry name" value="HATPase_c"/>
    <property type="match status" value="1"/>
</dbReference>
<dbReference type="SUPFAM" id="SSF55874">
    <property type="entry name" value="ATPase domain of HSP90 chaperone/DNA topoisomerase II/histidine kinase"/>
    <property type="match status" value="1"/>
</dbReference>
<dbReference type="SUPFAM" id="SSF55785">
    <property type="entry name" value="PYP-like sensor domain (PAS domain)"/>
    <property type="match status" value="1"/>
</dbReference>
<evidence type="ECO:0000313" key="9">
    <source>
        <dbReference type="EMBL" id="GEO23791.1"/>
    </source>
</evidence>
<dbReference type="SUPFAM" id="SSF47384">
    <property type="entry name" value="Homodimeric domain of signal transducing histidine kinase"/>
    <property type="match status" value="1"/>
</dbReference>
<organism evidence="9 10">
    <name type="scientific">Cyclobacterium qasimii</name>
    <dbReference type="NCBI Taxonomy" id="1350429"/>
    <lineage>
        <taxon>Bacteria</taxon>
        <taxon>Pseudomonadati</taxon>
        <taxon>Bacteroidota</taxon>
        <taxon>Cytophagia</taxon>
        <taxon>Cytophagales</taxon>
        <taxon>Cyclobacteriaceae</taxon>
        <taxon>Cyclobacterium</taxon>
    </lineage>
</organism>
<evidence type="ECO:0000256" key="6">
    <source>
        <dbReference type="ARBA" id="ARBA00023012"/>
    </source>
</evidence>
<dbReference type="GO" id="GO:0000155">
    <property type="term" value="F:phosphorelay sensor kinase activity"/>
    <property type="evidence" value="ECO:0007669"/>
    <property type="project" value="InterPro"/>
</dbReference>
<dbReference type="CDD" id="cd00082">
    <property type="entry name" value="HisKA"/>
    <property type="match status" value="1"/>
</dbReference>
<dbReference type="InterPro" id="IPR036097">
    <property type="entry name" value="HisK_dim/P_sf"/>
</dbReference>
<dbReference type="InterPro" id="IPR003594">
    <property type="entry name" value="HATPase_dom"/>
</dbReference>
<keyword evidence="4" id="KW-0808">Transferase</keyword>
<evidence type="ECO:0000259" key="8">
    <source>
        <dbReference type="PROSITE" id="PS50109"/>
    </source>
</evidence>
<dbReference type="SMART" id="SM00388">
    <property type="entry name" value="HisKA"/>
    <property type="match status" value="1"/>
</dbReference>
<evidence type="ECO:0000256" key="5">
    <source>
        <dbReference type="ARBA" id="ARBA00022777"/>
    </source>
</evidence>
<sequence>MDNLRKKASEILIQKPIDDSELTQLEMKKLIEELQVHQIELELQNRELVEKRIEIEKSNSNYFSLFNLAPVGYLVLDQKAIIQQINLKATDIFQRRRDHLLRHPFVTMLERSSMSEFYDHFELAKKGYLKNSFELSLVRNDIQIWLEVTINKCIDNNYLVILIDNTERKALEIKQAKYREKLTELNATKDKFFSIIAHDLRSPFTAILGLLGVLINDPKSYDDKEREEIIETVYESANNVFKLLENLLTWATSQTGLMKYSPEKLDLKTLLFEIAINFKGQADKKDIKIVNDISENEVIYADSNMVSTVFRNLISNAIKFTAKNGLVIITSKKQTNSSFVEISIKDTGIGIPKDRFGDLFRLDKNITTVGTENENGTGLGLMLCKEFVEKHGGKIWVESEQNIGSTFSFSIPEIKD</sequence>
<dbReference type="SMART" id="SM00387">
    <property type="entry name" value="HATPase_c"/>
    <property type="match status" value="1"/>
</dbReference>
<dbReference type="RefSeq" id="WP_020892595.1">
    <property type="nucleotide sequence ID" value="NZ_BJYV01000027.1"/>
</dbReference>
<gene>
    <name evidence="9" type="ORF">CQA01_43250</name>
</gene>
<keyword evidence="6" id="KW-0902">Two-component regulatory system</keyword>
<proteinExistence type="predicted"/>
<dbReference type="PANTHER" id="PTHR43711">
    <property type="entry name" value="TWO-COMPONENT HISTIDINE KINASE"/>
    <property type="match status" value="1"/>
</dbReference>
<dbReference type="CDD" id="cd00130">
    <property type="entry name" value="PAS"/>
    <property type="match status" value="1"/>
</dbReference>
<dbReference type="EC" id="2.7.13.3" evidence="2"/>
<feature type="domain" description="Histidine kinase" evidence="8">
    <location>
        <begin position="195"/>
        <end position="415"/>
    </location>
</feature>
<comment type="catalytic activity">
    <reaction evidence="1">
        <text>ATP + protein L-histidine = ADP + protein N-phospho-L-histidine.</text>
        <dbReference type="EC" id="2.7.13.3"/>
    </reaction>
</comment>
<dbReference type="Gene3D" id="1.10.287.130">
    <property type="match status" value="1"/>
</dbReference>
<dbReference type="PRINTS" id="PR00344">
    <property type="entry name" value="BCTRLSENSOR"/>
</dbReference>
<evidence type="ECO:0000256" key="1">
    <source>
        <dbReference type="ARBA" id="ARBA00000085"/>
    </source>
</evidence>
<name>A0A512CHV3_9BACT</name>
<dbReference type="AlphaFoldDB" id="A0A512CHV3"/>
<dbReference type="InterPro" id="IPR004358">
    <property type="entry name" value="Sig_transdc_His_kin-like_C"/>
</dbReference>
<protein>
    <recommendedName>
        <fullName evidence="2">histidine kinase</fullName>
        <ecNumber evidence="2">2.7.13.3</ecNumber>
    </recommendedName>
</protein>
<dbReference type="InterPro" id="IPR036890">
    <property type="entry name" value="HATPase_C_sf"/>
</dbReference>
<keyword evidence="5" id="KW-0418">Kinase</keyword>
<feature type="coiled-coil region" evidence="7">
    <location>
        <begin position="27"/>
        <end position="61"/>
    </location>
</feature>
<reference evidence="9 10" key="1">
    <citation type="submission" date="2019-07" db="EMBL/GenBank/DDBJ databases">
        <title>Whole genome shotgun sequence of Cyclobacterium qasimii NBRC 106168.</title>
        <authorList>
            <person name="Hosoyama A."/>
            <person name="Uohara A."/>
            <person name="Ohji S."/>
            <person name="Ichikawa N."/>
        </authorList>
    </citation>
    <scope>NUCLEOTIDE SEQUENCE [LARGE SCALE GENOMIC DNA]</scope>
    <source>
        <strain evidence="9 10">NBRC 106168</strain>
    </source>
</reference>
<evidence type="ECO:0000256" key="7">
    <source>
        <dbReference type="SAM" id="Coils"/>
    </source>
</evidence>
<evidence type="ECO:0000313" key="10">
    <source>
        <dbReference type="Proteomes" id="UP000321301"/>
    </source>
</evidence>
<accession>A0A512CHV3</accession>
<dbReference type="Gene3D" id="3.30.450.20">
    <property type="entry name" value="PAS domain"/>
    <property type="match status" value="1"/>
</dbReference>
<evidence type="ECO:0000256" key="3">
    <source>
        <dbReference type="ARBA" id="ARBA00022553"/>
    </source>
</evidence>
<dbReference type="EMBL" id="BJYV01000027">
    <property type="protein sequence ID" value="GEO23791.1"/>
    <property type="molecule type" value="Genomic_DNA"/>
</dbReference>
<keyword evidence="7" id="KW-0175">Coiled coil</keyword>
<dbReference type="Proteomes" id="UP000321301">
    <property type="component" value="Unassembled WGS sequence"/>
</dbReference>
<comment type="caution">
    <text evidence="9">The sequence shown here is derived from an EMBL/GenBank/DDBJ whole genome shotgun (WGS) entry which is preliminary data.</text>
</comment>
<dbReference type="PROSITE" id="PS50109">
    <property type="entry name" value="HIS_KIN"/>
    <property type="match status" value="1"/>
</dbReference>
<dbReference type="InterPro" id="IPR000014">
    <property type="entry name" value="PAS"/>
</dbReference>
<keyword evidence="3" id="KW-0597">Phosphoprotein</keyword>
<dbReference type="PANTHER" id="PTHR43711:SF31">
    <property type="entry name" value="HISTIDINE KINASE"/>
    <property type="match status" value="1"/>
</dbReference>
<dbReference type="Pfam" id="PF00512">
    <property type="entry name" value="HisKA"/>
    <property type="match status" value="1"/>
</dbReference>
<dbReference type="InterPro" id="IPR003661">
    <property type="entry name" value="HisK_dim/P_dom"/>
</dbReference>
<dbReference type="InterPro" id="IPR005467">
    <property type="entry name" value="His_kinase_dom"/>
</dbReference>
<dbReference type="InterPro" id="IPR050736">
    <property type="entry name" value="Sensor_HK_Regulatory"/>
</dbReference>
<evidence type="ECO:0000256" key="2">
    <source>
        <dbReference type="ARBA" id="ARBA00012438"/>
    </source>
</evidence>
<dbReference type="InterPro" id="IPR035965">
    <property type="entry name" value="PAS-like_dom_sf"/>
</dbReference>
<dbReference type="Gene3D" id="3.30.565.10">
    <property type="entry name" value="Histidine kinase-like ATPase, C-terminal domain"/>
    <property type="match status" value="1"/>
</dbReference>
<dbReference type="FunFam" id="3.30.565.10:FF:000006">
    <property type="entry name" value="Sensor histidine kinase WalK"/>
    <property type="match status" value="1"/>
</dbReference>
<keyword evidence="10" id="KW-1185">Reference proteome</keyword>
<evidence type="ECO:0000256" key="4">
    <source>
        <dbReference type="ARBA" id="ARBA00022679"/>
    </source>
</evidence>